<sequence>MAGIRYGVVIAAALAAAVTAETVPASTAVVSKWVTGLDKPQGLALVGKDICVVEQGAGRVVCYTPDGKNQTVAAKDLQRPSWSVEMDGVLYVAERNGNGLARVQSGQVSRLEGKITDPLGVVKDPGRKGSLLVVSHRTGEVSRYAPDGKGTLKKEEPPVTVNPREATYGWRDIAVAADGTTYVTDQGDKGVYRWAPGEKPTLWAKGFTDPSGLAISPAGDIYVTDIGSGQLVRLDKQGKPTVVADKLGKPREALFLDERTLLVSDEGEGNVYQVKLGS</sequence>
<dbReference type="KEGG" id="gvi:gll1905"/>
<dbReference type="PANTHER" id="PTHR47572">
    <property type="entry name" value="LIPOPROTEIN-RELATED"/>
    <property type="match status" value="1"/>
</dbReference>
<proteinExistence type="inferred from homology"/>
<dbReference type="EMBL" id="BA000045">
    <property type="protein sequence ID" value="BAC89846.1"/>
    <property type="molecule type" value="Genomic_DNA"/>
</dbReference>
<dbReference type="AlphaFoldDB" id="Q7NJC7"/>
<dbReference type="OrthoDB" id="101072at2"/>
<dbReference type="Proteomes" id="UP000000557">
    <property type="component" value="Chromosome"/>
</dbReference>
<reference evidence="4 5" key="2">
    <citation type="journal article" date="2003" name="DNA Res.">
        <title>Complete genome structure of Gloeobacter violaceus PCC 7421, a cyanobacterium that lacks thylakoids (supplement).</title>
        <authorList>
            <person name="Nakamura Y."/>
            <person name="Kaneko T."/>
            <person name="Sato S."/>
            <person name="Mimuro M."/>
            <person name="Miyashita H."/>
            <person name="Tsuchiya T."/>
            <person name="Sasamoto S."/>
            <person name="Watanabe A."/>
            <person name="Kawashima K."/>
            <person name="Kishida Y."/>
            <person name="Kiyokawa C."/>
            <person name="Kohara M."/>
            <person name="Matsumoto M."/>
            <person name="Matsuno A."/>
            <person name="Nakazaki N."/>
            <person name="Shimpo S."/>
            <person name="Takeuchi C."/>
            <person name="Yamada M."/>
            <person name="Tabata S."/>
        </authorList>
    </citation>
    <scope>NUCLEOTIDE SEQUENCE [LARGE SCALE GENOMIC DNA]</scope>
    <source>
        <strain evidence="5">ATCC 29082 / PCC 7421</strain>
    </source>
</reference>
<dbReference type="RefSeq" id="WP_011141903.1">
    <property type="nucleotide sequence ID" value="NC_005125.1"/>
</dbReference>
<feature type="signal peptide" evidence="3">
    <location>
        <begin position="1"/>
        <end position="20"/>
    </location>
</feature>
<evidence type="ECO:0000313" key="4">
    <source>
        <dbReference type="EMBL" id="BAC89846.1"/>
    </source>
</evidence>
<feature type="chain" id="PRO_5004290509" evidence="3">
    <location>
        <begin position="21"/>
        <end position="278"/>
    </location>
</feature>
<dbReference type="InterPro" id="IPR051262">
    <property type="entry name" value="SMP-30/CGR1_Lactonase"/>
</dbReference>
<comment type="similarity">
    <text evidence="1">Belongs to the SMP-30/CGR1 family.</text>
</comment>
<dbReference type="SUPFAM" id="SSF101898">
    <property type="entry name" value="NHL repeat"/>
    <property type="match status" value="1"/>
</dbReference>
<evidence type="ECO:0000256" key="1">
    <source>
        <dbReference type="ARBA" id="ARBA00008853"/>
    </source>
</evidence>
<dbReference type="Pfam" id="PF01436">
    <property type="entry name" value="NHL"/>
    <property type="match status" value="1"/>
</dbReference>
<evidence type="ECO:0000256" key="2">
    <source>
        <dbReference type="ARBA" id="ARBA00022737"/>
    </source>
</evidence>
<gene>
    <name evidence="4" type="ordered locus">gll1905</name>
</gene>
<reference evidence="4 5" key="1">
    <citation type="journal article" date="2003" name="DNA Res.">
        <title>Complete genome structure of Gloeobacter violaceus PCC 7421, a cyanobacterium that lacks thylakoids.</title>
        <authorList>
            <person name="Nakamura Y."/>
            <person name="Kaneko T."/>
            <person name="Sato S."/>
            <person name="Mimuro M."/>
            <person name="Miyashita H."/>
            <person name="Tsuchiya T."/>
            <person name="Sasamoto S."/>
            <person name="Watanabe A."/>
            <person name="Kawashima K."/>
            <person name="Kishida Y."/>
            <person name="Kiyokawa C."/>
            <person name="Kohara M."/>
            <person name="Matsumoto M."/>
            <person name="Matsuno A."/>
            <person name="Nakazaki N."/>
            <person name="Shimpo S."/>
            <person name="Takeuchi C."/>
            <person name="Yamada M."/>
            <person name="Tabata S."/>
        </authorList>
    </citation>
    <scope>NUCLEOTIDE SEQUENCE [LARGE SCALE GENOMIC DNA]</scope>
    <source>
        <strain evidence="5">ATCC 29082 / PCC 7421</strain>
    </source>
</reference>
<name>Q7NJC7_GLOVI</name>
<accession>Q7NJC7</accession>
<dbReference type="InterPro" id="IPR001258">
    <property type="entry name" value="NHL_repeat"/>
</dbReference>
<keyword evidence="5" id="KW-1185">Reference proteome</keyword>
<dbReference type="InterPro" id="IPR011042">
    <property type="entry name" value="6-blade_b-propeller_TolB-like"/>
</dbReference>
<protein>
    <submittedName>
        <fullName evidence="4">Gll1905 protein</fullName>
    </submittedName>
</protein>
<dbReference type="Gene3D" id="2.120.10.30">
    <property type="entry name" value="TolB, C-terminal domain"/>
    <property type="match status" value="2"/>
</dbReference>
<evidence type="ECO:0000313" key="5">
    <source>
        <dbReference type="Proteomes" id="UP000000557"/>
    </source>
</evidence>
<keyword evidence="2" id="KW-0677">Repeat</keyword>
<organism evidence="4 5">
    <name type="scientific">Gloeobacter violaceus (strain ATCC 29082 / PCC 7421)</name>
    <dbReference type="NCBI Taxonomy" id="251221"/>
    <lineage>
        <taxon>Bacteria</taxon>
        <taxon>Bacillati</taxon>
        <taxon>Cyanobacteriota</taxon>
        <taxon>Cyanophyceae</taxon>
        <taxon>Gloeobacterales</taxon>
        <taxon>Gloeobacteraceae</taxon>
        <taxon>Gloeobacter</taxon>
    </lineage>
</organism>
<keyword evidence="3" id="KW-0732">Signal</keyword>
<dbReference type="eggNOG" id="COG3386">
    <property type="taxonomic scope" value="Bacteria"/>
</dbReference>
<dbReference type="EnsemblBacteria" id="BAC89846">
    <property type="protein sequence ID" value="BAC89846"/>
    <property type="gene ID" value="BAC89846"/>
</dbReference>
<dbReference type="InParanoid" id="Q7NJC7"/>
<dbReference type="PATRIC" id="fig|251221.4.peg.1938"/>
<dbReference type="HOGENOM" id="CLU_1000261_0_0_3"/>
<dbReference type="PANTHER" id="PTHR47572:SF4">
    <property type="entry name" value="LACTONASE DRP35"/>
    <property type="match status" value="1"/>
</dbReference>
<evidence type="ECO:0000256" key="3">
    <source>
        <dbReference type="SAM" id="SignalP"/>
    </source>
</evidence>